<dbReference type="AlphaFoldDB" id="A0A940DR22"/>
<evidence type="ECO:0000313" key="3">
    <source>
        <dbReference type="EMBL" id="MBO8482686.1"/>
    </source>
</evidence>
<accession>A0A940DR22</accession>
<evidence type="ECO:0000313" key="4">
    <source>
        <dbReference type="Proteomes" id="UP000725002"/>
    </source>
</evidence>
<dbReference type="Pfam" id="PF14237">
    <property type="entry name" value="GYF_2"/>
    <property type="match status" value="1"/>
</dbReference>
<reference evidence="3" key="2">
    <citation type="journal article" date="2021" name="PeerJ">
        <title>Extensive microbial diversity within the chicken gut microbiome revealed by metagenomics and culture.</title>
        <authorList>
            <person name="Gilroy R."/>
            <person name="Ravi A."/>
            <person name="Getino M."/>
            <person name="Pursley I."/>
            <person name="Horton D.L."/>
            <person name="Alikhan N.F."/>
            <person name="Baker D."/>
            <person name="Gharbi K."/>
            <person name="Hall N."/>
            <person name="Watson M."/>
            <person name="Adriaenssens E.M."/>
            <person name="Foster-Nyarko E."/>
            <person name="Jarju S."/>
            <person name="Secka A."/>
            <person name="Antonio M."/>
            <person name="Oren A."/>
            <person name="Chaudhuri R.R."/>
            <person name="La Ragione R."/>
            <person name="Hildebrand F."/>
            <person name="Pallen M.J."/>
        </authorList>
    </citation>
    <scope>NUCLEOTIDE SEQUENCE</scope>
    <source>
        <strain evidence="3">G3-8215</strain>
    </source>
</reference>
<dbReference type="InterPro" id="IPR033880">
    <property type="entry name" value="SPFH_YdjI"/>
</dbReference>
<dbReference type="Proteomes" id="UP000725002">
    <property type="component" value="Unassembled WGS sequence"/>
</dbReference>
<evidence type="ECO:0000259" key="2">
    <source>
        <dbReference type="Pfam" id="PF14237"/>
    </source>
</evidence>
<dbReference type="EMBL" id="JADILV010000006">
    <property type="protein sequence ID" value="MBO8482686.1"/>
    <property type="molecule type" value="Genomic_DNA"/>
</dbReference>
<organism evidence="3 4">
    <name type="scientific">Candidatus Cryptobacteroides avicola</name>
    <dbReference type="NCBI Taxonomy" id="2840757"/>
    <lineage>
        <taxon>Bacteria</taxon>
        <taxon>Pseudomonadati</taxon>
        <taxon>Bacteroidota</taxon>
        <taxon>Bacteroidia</taxon>
        <taxon>Bacteroidales</taxon>
        <taxon>Candidatus Cryptobacteroides</taxon>
    </lineage>
</organism>
<protein>
    <submittedName>
        <fullName evidence="3">SPFH domain-containing protein</fullName>
    </submittedName>
</protein>
<reference evidence="3" key="1">
    <citation type="submission" date="2020-10" db="EMBL/GenBank/DDBJ databases">
        <authorList>
            <person name="Gilroy R."/>
        </authorList>
    </citation>
    <scope>NUCLEOTIDE SEQUENCE</scope>
    <source>
        <strain evidence="3">G3-8215</strain>
    </source>
</reference>
<sequence>MGLFSNNKIKKGAVADVIQCDLRDYIVWKWAPDSEDSGGLRANAIRYGSTLNVRAGETAAFFYNQSDGRMVEYVKGPVMNMKVETANLPVLSSIIGAGYGGGSPFNASVYFINTSASNQVPFFIDNFDVLDCFTEFTLPATLKGKVMFRIPDCERFFEVFSMNDMDSFEVKDRIKEDIFELLKSKVGTASSALNIPVTQLRANADKIKRLAFDELKDIFYEKYAIELLNLNIESINIDTEHENYGLIKARMSEIGAKALDIAKAERFREAEIANAQSTRAADEAWTTTAASTRNRTLAENEIVAARLEREKMMRMNDITLDNLEDTLRRQREESQRASRLSTETGHLAAHQVDVQGAVAHRAAESLGELGASGGASMGGDGGMNVAGMMTGMMMGSAVGQNMANMMGNMTQNIAQPGPPVPPPGATVQFFVAVNGQQAGPYNMIQMTNMITAGQVTRQTYVWKQGMAGWDFAGNVPELAQAFGMTPPPLPPQNPPVPPAI</sequence>
<feature type="domain" description="SPFH" evidence="1">
    <location>
        <begin position="43"/>
        <end position="242"/>
    </location>
</feature>
<dbReference type="PANTHER" id="PTHR37826">
    <property type="entry name" value="FLOTILLIN BAND_7_5 DOMAIN PROTEIN"/>
    <property type="match status" value="1"/>
</dbReference>
<evidence type="ECO:0000259" key="1">
    <source>
        <dbReference type="Pfam" id="PF13421"/>
    </source>
</evidence>
<comment type="caution">
    <text evidence="3">The sequence shown here is derived from an EMBL/GenBank/DDBJ whole genome shotgun (WGS) entry which is preliminary data.</text>
</comment>
<feature type="domain" description="GYF" evidence="2">
    <location>
        <begin position="430"/>
        <end position="478"/>
    </location>
</feature>
<proteinExistence type="predicted"/>
<dbReference type="PANTHER" id="PTHR37826:SF2">
    <property type="entry name" value="ZINC-RIBBON DOMAIN-CONTAINING PROTEIN"/>
    <property type="match status" value="1"/>
</dbReference>
<dbReference type="InterPro" id="IPR025640">
    <property type="entry name" value="GYF_2"/>
</dbReference>
<dbReference type="Pfam" id="PF13421">
    <property type="entry name" value="Band_7_1"/>
    <property type="match status" value="1"/>
</dbReference>
<gene>
    <name evidence="3" type="ORF">IAB75_00985</name>
</gene>
<name>A0A940DR22_9BACT</name>